<dbReference type="OrthoDB" id="18018at2759"/>
<dbReference type="EMBL" id="VDLU01000003">
    <property type="protein sequence ID" value="TNJ27448.1"/>
    <property type="molecule type" value="Genomic_DNA"/>
</dbReference>
<reference evidence="3 4" key="1">
    <citation type="submission" date="2019-05" db="EMBL/GenBank/DDBJ databases">
        <title>The compact genome of Giardia muris reveals important steps in the evolution of intestinal protozoan parasites.</title>
        <authorList>
            <person name="Xu F."/>
            <person name="Jimenez-Gonzalez A."/>
            <person name="Einarsson E."/>
            <person name="Astvaldsson A."/>
            <person name="Peirasmaki D."/>
            <person name="Eckmann L."/>
            <person name="Andersson J.O."/>
            <person name="Svard S.G."/>
            <person name="Jerlstrom-Hultqvist J."/>
        </authorList>
    </citation>
    <scope>NUCLEOTIDE SEQUENCE [LARGE SCALE GENOMIC DNA]</scope>
    <source>
        <strain evidence="3 4">Roberts-Thomson</strain>
    </source>
</reference>
<dbReference type="InterPro" id="IPR007513">
    <property type="entry name" value="SERF-like_N"/>
</dbReference>
<feature type="region of interest" description="Disordered" evidence="1">
    <location>
        <begin position="1"/>
        <end position="58"/>
    </location>
</feature>
<evidence type="ECO:0000256" key="1">
    <source>
        <dbReference type="SAM" id="MobiDB-lite"/>
    </source>
</evidence>
<protein>
    <submittedName>
        <fullName evidence="3">4F5 protein family protein</fullName>
    </submittedName>
</protein>
<organism evidence="3 4">
    <name type="scientific">Giardia muris</name>
    <dbReference type="NCBI Taxonomy" id="5742"/>
    <lineage>
        <taxon>Eukaryota</taxon>
        <taxon>Metamonada</taxon>
        <taxon>Diplomonadida</taxon>
        <taxon>Hexamitidae</taxon>
        <taxon>Giardiinae</taxon>
        <taxon>Giardia</taxon>
    </lineage>
</organism>
<comment type="caution">
    <text evidence="3">The sequence shown here is derived from an EMBL/GenBank/DDBJ whole genome shotgun (WGS) entry which is preliminary data.</text>
</comment>
<keyword evidence="4" id="KW-1185">Reference proteome</keyword>
<dbReference type="Pfam" id="PF04419">
    <property type="entry name" value="SERF-like_N"/>
    <property type="match status" value="1"/>
</dbReference>
<dbReference type="Proteomes" id="UP000315496">
    <property type="component" value="Chromosome 3"/>
</dbReference>
<proteinExistence type="predicted"/>
<dbReference type="VEuPathDB" id="GiardiaDB:GMRT_12482"/>
<feature type="domain" description="Small EDRK-rich factor-like N-terminal" evidence="2">
    <location>
        <begin position="1"/>
        <end position="29"/>
    </location>
</feature>
<name>A0A4Z1SV29_GIAMU</name>
<gene>
    <name evidence="3" type="ORF">GMRT_12482</name>
</gene>
<sequence>MTRGNQRDVDRERARKRKERNEGARGNSHAGMDLAAERERTAEIMRQKQQAADARKSQ</sequence>
<feature type="compositionally biased region" description="Basic and acidic residues" evidence="1">
    <location>
        <begin position="35"/>
        <end position="46"/>
    </location>
</feature>
<evidence type="ECO:0000259" key="2">
    <source>
        <dbReference type="Pfam" id="PF04419"/>
    </source>
</evidence>
<accession>A0A4Z1SV29</accession>
<dbReference type="AlphaFoldDB" id="A0A4Z1SV29"/>
<evidence type="ECO:0000313" key="4">
    <source>
        <dbReference type="Proteomes" id="UP000315496"/>
    </source>
</evidence>
<feature type="compositionally biased region" description="Basic and acidic residues" evidence="1">
    <location>
        <begin position="1"/>
        <end position="23"/>
    </location>
</feature>
<evidence type="ECO:0000313" key="3">
    <source>
        <dbReference type="EMBL" id="TNJ27448.1"/>
    </source>
</evidence>